<proteinExistence type="predicted"/>
<dbReference type="EMBL" id="BART01013401">
    <property type="protein sequence ID" value="GAG76735.1"/>
    <property type="molecule type" value="Genomic_DNA"/>
</dbReference>
<gene>
    <name evidence="1" type="ORF">S01H4_27423</name>
</gene>
<reference evidence="1" key="1">
    <citation type="journal article" date="2014" name="Front. Microbiol.">
        <title>High frequency of phylogenetically diverse reductive dehalogenase-homologous genes in deep subseafloor sedimentary metagenomes.</title>
        <authorList>
            <person name="Kawai M."/>
            <person name="Futagami T."/>
            <person name="Toyoda A."/>
            <person name="Takaki Y."/>
            <person name="Nishi S."/>
            <person name="Hori S."/>
            <person name="Arai W."/>
            <person name="Tsubouchi T."/>
            <person name="Morono Y."/>
            <person name="Uchiyama I."/>
            <person name="Ito T."/>
            <person name="Fujiyama A."/>
            <person name="Inagaki F."/>
            <person name="Takami H."/>
        </authorList>
    </citation>
    <scope>NUCLEOTIDE SEQUENCE</scope>
    <source>
        <strain evidence="1">Expedition CK06-06</strain>
    </source>
</reference>
<accession>X1A3Q6</accession>
<organism evidence="1">
    <name type="scientific">marine sediment metagenome</name>
    <dbReference type="NCBI Taxonomy" id="412755"/>
    <lineage>
        <taxon>unclassified sequences</taxon>
        <taxon>metagenomes</taxon>
        <taxon>ecological metagenomes</taxon>
    </lineage>
</organism>
<protein>
    <submittedName>
        <fullName evidence="1">Uncharacterized protein</fullName>
    </submittedName>
</protein>
<sequence>MKIINIDVKPSLISITPELNLKFDIEIQKGYEMPIEIIGSICSEDNLKLGNIQESILELNKNLVLSAFNMQ</sequence>
<comment type="caution">
    <text evidence="1">The sequence shown here is derived from an EMBL/GenBank/DDBJ whole genome shotgun (WGS) entry which is preliminary data.</text>
</comment>
<evidence type="ECO:0000313" key="1">
    <source>
        <dbReference type="EMBL" id="GAG76735.1"/>
    </source>
</evidence>
<feature type="non-terminal residue" evidence="1">
    <location>
        <position position="71"/>
    </location>
</feature>
<dbReference type="AlphaFoldDB" id="X1A3Q6"/>
<name>X1A3Q6_9ZZZZ</name>